<dbReference type="AlphaFoldDB" id="S3E030"/>
<dbReference type="NCBIfam" id="TIGR00254">
    <property type="entry name" value="GGDEF"/>
    <property type="match status" value="1"/>
</dbReference>
<dbReference type="SMART" id="SM01049">
    <property type="entry name" value="Cache_2"/>
    <property type="match status" value="1"/>
</dbReference>
<dbReference type="RefSeq" id="WP_016503369.1">
    <property type="nucleotide sequence ID" value="NZ_AMSD01000001.1"/>
</dbReference>
<evidence type="ECO:0000259" key="8">
    <source>
        <dbReference type="PROSITE" id="PS50887"/>
    </source>
</evidence>
<dbReference type="PANTHER" id="PTHR44757:SF2">
    <property type="entry name" value="BIOFILM ARCHITECTURE MAINTENANCE PROTEIN MBAA"/>
    <property type="match status" value="1"/>
</dbReference>
<evidence type="ECO:0000259" key="7">
    <source>
        <dbReference type="PROSITE" id="PS50883"/>
    </source>
</evidence>
<dbReference type="STRING" id="28176.CF66_2423"/>
<evidence type="ECO:0000256" key="1">
    <source>
        <dbReference type="ARBA" id="ARBA00004651"/>
    </source>
</evidence>
<evidence type="ECO:0000313" key="9">
    <source>
        <dbReference type="EMBL" id="EPE37571.1"/>
    </source>
</evidence>
<dbReference type="SMART" id="SM00052">
    <property type="entry name" value="EAL"/>
    <property type="match status" value="1"/>
</dbReference>
<dbReference type="InterPro" id="IPR001633">
    <property type="entry name" value="EAL_dom"/>
</dbReference>
<dbReference type="Pfam" id="PF00563">
    <property type="entry name" value="EAL"/>
    <property type="match status" value="1"/>
</dbReference>
<keyword evidence="4 6" id="KW-1133">Transmembrane helix</keyword>
<dbReference type="GO" id="GO:0005886">
    <property type="term" value="C:plasma membrane"/>
    <property type="evidence" value="ECO:0007669"/>
    <property type="project" value="UniProtKB-SubCell"/>
</dbReference>
<feature type="domain" description="EAL" evidence="7">
    <location>
        <begin position="565"/>
        <end position="700"/>
    </location>
</feature>
<organism evidence="9 10">
    <name type="scientific">Candidatus Photodesmus katoptron Akat1</name>
    <dbReference type="NCBI Taxonomy" id="1236703"/>
    <lineage>
        <taxon>Bacteria</taxon>
        <taxon>Pseudomonadati</taxon>
        <taxon>Pseudomonadota</taxon>
        <taxon>Gammaproteobacteria</taxon>
        <taxon>Vibrionales</taxon>
        <taxon>Vibrionaceae</taxon>
        <taxon>Candidatus Photodesmus</taxon>
    </lineage>
</organism>
<reference evidence="9 10" key="1">
    <citation type="journal article" date="2014" name="Environ. Microbiol.">
        <title>Genomic signatures of obligate host dependence in the luminous bacterial symbiont of a vertebrate.</title>
        <authorList>
            <person name="Hendry T.A."/>
            <person name="de Wet J.R."/>
            <person name="Dunlap P.V."/>
        </authorList>
    </citation>
    <scope>NUCLEOTIDE SEQUENCE [LARGE SCALE GENOMIC DNA]</scope>
    <source>
        <strain evidence="9 10">Akat1</strain>
    </source>
</reference>
<proteinExistence type="predicted"/>
<dbReference type="Gene3D" id="3.20.20.450">
    <property type="entry name" value="EAL domain"/>
    <property type="match status" value="1"/>
</dbReference>
<name>S3E030_9GAMM</name>
<dbReference type="InterPro" id="IPR043128">
    <property type="entry name" value="Rev_trsase/Diguanyl_cyclase"/>
</dbReference>
<dbReference type="EMBL" id="AMSD01000001">
    <property type="protein sequence ID" value="EPE37571.1"/>
    <property type="molecule type" value="Genomic_DNA"/>
</dbReference>
<evidence type="ECO:0000256" key="2">
    <source>
        <dbReference type="ARBA" id="ARBA00022475"/>
    </source>
</evidence>
<dbReference type="SUPFAM" id="SSF55073">
    <property type="entry name" value="Nucleotide cyclase"/>
    <property type="match status" value="1"/>
</dbReference>
<dbReference type="InterPro" id="IPR000160">
    <property type="entry name" value="GGDEF_dom"/>
</dbReference>
<feature type="transmembrane region" description="Helical" evidence="6">
    <location>
        <begin position="342"/>
        <end position="364"/>
    </location>
</feature>
<dbReference type="InterPro" id="IPR033480">
    <property type="entry name" value="sCache_2"/>
</dbReference>
<dbReference type="CDD" id="cd01949">
    <property type="entry name" value="GGDEF"/>
    <property type="match status" value="1"/>
</dbReference>
<evidence type="ECO:0000313" key="10">
    <source>
        <dbReference type="Proteomes" id="UP000053688"/>
    </source>
</evidence>
<dbReference type="SMART" id="SM00267">
    <property type="entry name" value="GGDEF"/>
    <property type="match status" value="1"/>
</dbReference>
<dbReference type="SUPFAM" id="SSF141868">
    <property type="entry name" value="EAL domain-like"/>
    <property type="match status" value="1"/>
</dbReference>
<dbReference type="PROSITE" id="PS50887">
    <property type="entry name" value="GGDEF"/>
    <property type="match status" value="1"/>
</dbReference>
<dbReference type="PROSITE" id="PS50883">
    <property type="entry name" value="EAL"/>
    <property type="match status" value="1"/>
</dbReference>
<dbReference type="Proteomes" id="UP000053688">
    <property type="component" value="Unassembled WGS sequence"/>
</dbReference>
<evidence type="ECO:0000256" key="3">
    <source>
        <dbReference type="ARBA" id="ARBA00022692"/>
    </source>
</evidence>
<keyword evidence="10" id="KW-1185">Reference proteome</keyword>
<dbReference type="eggNOG" id="COG5001">
    <property type="taxonomic scope" value="Bacteria"/>
</dbReference>
<comment type="caution">
    <text evidence="9">The sequence shown here is derived from an EMBL/GenBank/DDBJ whole genome shotgun (WGS) entry which is preliminary data.</text>
</comment>
<dbReference type="Pfam" id="PF08269">
    <property type="entry name" value="dCache_2"/>
    <property type="match status" value="1"/>
</dbReference>
<dbReference type="Gene3D" id="3.30.70.270">
    <property type="match status" value="1"/>
</dbReference>
<dbReference type="InterPro" id="IPR029787">
    <property type="entry name" value="Nucleotide_cyclase"/>
</dbReference>
<feature type="domain" description="GGDEF" evidence="8">
    <location>
        <begin position="423"/>
        <end position="556"/>
    </location>
</feature>
<protein>
    <submittedName>
        <fullName evidence="9">Diguanylate cyclase</fullName>
    </submittedName>
</protein>
<keyword evidence="3 6" id="KW-0812">Transmembrane</keyword>
<evidence type="ECO:0000256" key="6">
    <source>
        <dbReference type="SAM" id="Phobius"/>
    </source>
</evidence>
<keyword evidence="5 6" id="KW-0472">Membrane</keyword>
<dbReference type="PATRIC" id="fig|1236703.3.peg.7"/>
<dbReference type="Pfam" id="PF00990">
    <property type="entry name" value="GGDEF"/>
    <property type="match status" value="1"/>
</dbReference>
<dbReference type="InterPro" id="IPR052155">
    <property type="entry name" value="Biofilm_reg_signaling"/>
</dbReference>
<sequence>MDVFTDKKLIKLVRYSPLFIVSVFISVLVTILVHNNQKNTHDLVTELRSDYILSRKLAIKQKVDAIVDKIEYEQKQTVQILKQNIHSRVLEAHQIATNIYINNKNQTKHIISKNIYDALSSIRFNEKRGYFFIFTMDGVSVLHPLIPRMEGKSQIELKDIHGTPILKEHIELIKKSKNNQAFYRWWFKKPGHDNKEFEKIGFGKYFEPYNWFIGTGEYVSDVENSIKNNLLNWLSNYSFEDDSFIMVLNNNANILSYFKQNLIGKKWRYADLSQYQQIPENQGEFFEIQKMKSDKSEIYYIHNFSQWGWFLVNSFPLSKIDSYLIDKETNLIAEGKGTLYKILIACTIFALVLSLISLWIGNYINRRFYDFQHKIQDSFARLKQSQHQLEYLAHHDSLTGLANRVKLSYEIERAIALCDSTKTMLSVMFVDIDNFKKINDQYGHKVGDEFIKLISRKIKAITGKNDIVARFGGDEFIVCFSLVKNEHEIKSKSDKLLSLFNESIILNGVQMKVSSSIGIATYPKDGSNEQELISKSDIVLYRTKEKCKGTALFYNDDINQQVQYQFLLEDELTSALQNNEINVVYQPQIDSATGQLKAVEALCRWNNNKLGLIPAEQFIPIAETKGLISSIGDYVFAQSCLDIHRFYLNYNQSIGLSINVSPIQLLEPNFPLKLKNLAEQFGISKKILQLKSLKMSLLRI</sequence>
<feature type="transmembrane region" description="Helical" evidence="6">
    <location>
        <begin position="12"/>
        <end position="33"/>
    </location>
</feature>
<comment type="subcellular location">
    <subcellularLocation>
        <location evidence="1">Cell membrane</location>
        <topology evidence="1">Multi-pass membrane protein</topology>
    </subcellularLocation>
</comment>
<dbReference type="InterPro" id="IPR035919">
    <property type="entry name" value="EAL_sf"/>
</dbReference>
<dbReference type="InterPro" id="IPR004010">
    <property type="entry name" value="Double_Cache_2"/>
</dbReference>
<evidence type="ECO:0000256" key="5">
    <source>
        <dbReference type="ARBA" id="ARBA00023136"/>
    </source>
</evidence>
<accession>S3E030</accession>
<keyword evidence="2" id="KW-1003">Cell membrane</keyword>
<dbReference type="PANTHER" id="PTHR44757">
    <property type="entry name" value="DIGUANYLATE CYCLASE DGCP"/>
    <property type="match status" value="1"/>
</dbReference>
<dbReference type="Gene3D" id="3.30.450.20">
    <property type="entry name" value="PAS domain"/>
    <property type="match status" value="1"/>
</dbReference>
<dbReference type="CDD" id="cd01948">
    <property type="entry name" value="EAL"/>
    <property type="match status" value="1"/>
</dbReference>
<evidence type="ECO:0000256" key="4">
    <source>
        <dbReference type="ARBA" id="ARBA00022989"/>
    </source>
</evidence>
<gene>
    <name evidence="9" type="ORF">O1U_0025</name>
</gene>